<gene>
    <name evidence="1" type="ORF">BDZ85DRAFT_260338</name>
</gene>
<proteinExistence type="predicted"/>
<accession>A0A6A6GEJ3</accession>
<protein>
    <recommendedName>
        <fullName evidence="3">DNA recombination and repair protein Rad51-like C-terminal domain-containing protein</fullName>
    </recommendedName>
</protein>
<dbReference type="InterPro" id="IPR027417">
    <property type="entry name" value="P-loop_NTPase"/>
</dbReference>
<dbReference type="InterPro" id="IPR030547">
    <property type="entry name" value="XRCC2"/>
</dbReference>
<organism evidence="1 2">
    <name type="scientific">Elsinoe ampelina</name>
    <dbReference type="NCBI Taxonomy" id="302913"/>
    <lineage>
        <taxon>Eukaryota</taxon>
        <taxon>Fungi</taxon>
        <taxon>Dikarya</taxon>
        <taxon>Ascomycota</taxon>
        <taxon>Pezizomycotina</taxon>
        <taxon>Dothideomycetes</taxon>
        <taxon>Dothideomycetidae</taxon>
        <taxon>Myriangiales</taxon>
        <taxon>Elsinoaceae</taxon>
        <taxon>Elsinoe</taxon>
    </lineage>
</organism>
<dbReference type="EMBL" id="ML992505">
    <property type="protein sequence ID" value="KAF2224067.1"/>
    <property type="molecule type" value="Genomic_DNA"/>
</dbReference>
<evidence type="ECO:0000313" key="1">
    <source>
        <dbReference type="EMBL" id="KAF2224067.1"/>
    </source>
</evidence>
<dbReference type="PANTHER" id="PTHR46644:SF2">
    <property type="entry name" value="DNA REPAIR PROTEIN XRCC2"/>
    <property type="match status" value="1"/>
</dbReference>
<dbReference type="GO" id="GO:0000400">
    <property type="term" value="F:four-way junction DNA binding"/>
    <property type="evidence" value="ECO:0007669"/>
    <property type="project" value="TreeGrafter"/>
</dbReference>
<dbReference type="SUPFAM" id="SSF52540">
    <property type="entry name" value="P-loop containing nucleoside triphosphate hydrolases"/>
    <property type="match status" value="1"/>
</dbReference>
<dbReference type="Proteomes" id="UP000799538">
    <property type="component" value="Unassembled WGS sequence"/>
</dbReference>
<dbReference type="CDD" id="cd19490">
    <property type="entry name" value="XRCC2"/>
    <property type="match status" value="1"/>
</dbReference>
<dbReference type="AlphaFoldDB" id="A0A6A6GEJ3"/>
<dbReference type="GO" id="GO:0000724">
    <property type="term" value="P:double-strand break repair via homologous recombination"/>
    <property type="evidence" value="ECO:0007669"/>
    <property type="project" value="InterPro"/>
</dbReference>
<reference evidence="2" key="1">
    <citation type="journal article" date="2020" name="Stud. Mycol.">
        <title>101 Dothideomycetes genomes: A test case for predicting lifestyles and emergence of pathogens.</title>
        <authorList>
            <person name="Haridas S."/>
            <person name="Albert R."/>
            <person name="Binder M."/>
            <person name="Bloem J."/>
            <person name="LaButti K."/>
            <person name="Salamov A."/>
            <person name="Andreopoulos B."/>
            <person name="Baker S."/>
            <person name="Barry K."/>
            <person name="Bills G."/>
            <person name="Bluhm B."/>
            <person name="Cannon C."/>
            <person name="Castanera R."/>
            <person name="Culley D."/>
            <person name="Daum C."/>
            <person name="Ezra D."/>
            <person name="Gonzalez J."/>
            <person name="Henrissat B."/>
            <person name="Kuo A."/>
            <person name="Liang C."/>
            <person name="Lipzen A."/>
            <person name="Lutzoni F."/>
            <person name="Magnuson J."/>
            <person name="Mondo S."/>
            <person name="Nolan M."/>
            <person name="Ohm R."/>
            <person name="Pangilinan J."/>
            <person name="Park H.-J."/>
            <person name="Ramirez L."/>
            <person name="Alfaro M."/>
            <person name="Sun H."/>
            <person name="Tritt A."/>
            <person name="Yoshinaga Y."/>
            <person name="Zwiers L.-H."/>
            <person name="Turgeon B."/>
            <person name="Goodwin S."/>
            <person name="Spatafora J."/>
            <person name="Crous P."/>
            <person name="Grigoriev I."/>
        </authorList>
    </citation>
    <scope>NUCLEOTIDE SEQUENCE [LARGE SCALE GENOMIC DNA]</scope>
    <source>
        <strain evidence="2">CECT 20119</strain>
    </source>
</reference>
<dbReference type="GO" id="GO:0042148">
    <property type="term" value="P:DNA strand invasion"/>
    <property type="evidence" value="ECO:0007669"/>
    <property type="project" value="TreeGrafter"/>
</dbReference>
<dbReference type="GO" id="GO:0033063">
    <property type="term" value="C:Rad51B-Rad51C-Rad51D-XRCC2 complex"/>
    <property type="evidence" value="ECO:0007669"/>
    <property type="project" value="InterPro"/>
</dbReference>
<dbReference type="Gene3D" id="3.40.50.300">
    <property type="entry name" value="P-loop containing nucleotide triphosphate hydrolases"/>
    <property type="match status" value="1"/>
</dbReference>
<evidence type="ECO:0000313" key="2">
    <source>
        <dbReference type="Proteomes" id="UP000799538"/>
    </source>
</evidence>
<keyword evidence="2" id="KW-1185">Reference proteome</keyword>
<dbReference type="OrthoDB" id="420422at2759"/>
<dbReference type="GO" id="GO:0005657">
    <property type="term" value="C:replication fork"/>
    <property type="evidence" value="ECO:0007669"/>
    <property type="project" value="InterPro"/>
</dbReference>
<evidence type="ECO:0008006" key="3">
    <source>
        <dbReference type="Google" id="ProtNLM"/>
    </source>
</evidence>
<sequence>MNRHLCLEVLSTSSGEGKSLLLYSVIARAILPPSTSGIPLQGQNRAVVYFDADGNFSIARFVKVVIAHVAACAGRTNKVISGDLETVVQDMIETSLQHLHVFLPQTIDSLISSIECLTEYLMDKSRHLSMHRSMHSIMLDSASAFYWTDRHETDLANVPDTFEEATQRRGVRAISAYPALRSALTRASRQLQCPVIYTATELQPKHLQTTNRSLPSSLPKSWHTFPDIRLLVQKRPVRPFPIATSAIEAARDANDRNSAVVNAPFDVVLNQEGKEGWNPEIRDQIARTSRGRFVMRISEDKVEFDEH</sequence>
<dbReference type="GO" id="GO:0005815">
    <property type="term" value="C:microtubule organizing center"/>
    <property type="evidence" value="ECO:0007669"/>
    <property type="project" value="TreeGrafter"/>
</dbReference>
<dbReference type="PANTHER" id="PTHR46644">
    <property type="entry name" value="DNA REPAIR PROTEIN XRCC2"/>
    <property type="match status" value="1"/>
</dbReference>
<name>A0A6A6GEJ3_9PEZI</name>